<dbReference type="AlphaFoldDB" id="A0A7W5B2X3"/>
<name>A0A7W5B2X3_9BACL</name>
<comment type="caution">
    <text evidence="1">The sequence shown here is derived from an EMBL/GenBank/DDBJ whole genome shotgun (WGS) entry which is preliminary data.</text>
</comment>
<accession>A0A7W5B2X3</accession>
<sequence>MLKYAKLAATRVSSMSMNIANDVPTLALRAPELAERWLLKIRISPFTKSGI</sequence>
<proteinExistence type="predicted"/>
<gene>
    <name evidence="1" type="ORF">FHS18_005557</name>
</gene>
<reference evidence="1 2" key="1">
    <citation type="submission" date="2020-08" db="EMBL/GenBank/DDBJ databases">
        <title>Genomic Encyclopedia of Type Strains, Phase III (KMG-III): the genomes of soil and plant-associated and newly described type strains.</title>
        <authorList>
            <person name="Whitman W."/>
        </authorList>
    </citation>
    <scope>NUCLEOTIDE SEQUENCE [LARGE SCALE GENOMIC DNA]</scope>
    <source>
        <strain evidence="1 2">CECT 5862</strain>
    </source>
</reference>
<keyword evidence="2" id="KW-1185">Reference proteome</keyword>
<evidence type="ECO:0000313" key="2">
    <source>
        <dbReference type="Proteomes" id="UP000570361"/>
    </source>
</evidence>
<protein>
    <submittedName>
        <fullName evidence="1">Uncharacterized protein</fullName>
    </submittedName>
</protein>
<evidence type="ECO:0000313" key="1">
    <source>
        <dbReference type="EMBL" id="MBB3113445.1"/>
    </source>
</evidence>
<organism evidence="1 2">
    <name type="scientific">Paenibacillus phyllosphaerae</name>
    <dbReference type="NCBI Taxonomy" id="274593"/>
    <lineage>
        <taxon>Bacteria</taxon>
        <taxon>Bacillati</taxon>
        <taxon>Bacillota</taxon>
        <taxon>Bacilli</taxon>
        <taxon>Bacillales</taxon>
        <taxon>Paenibacillaceae</taxon>
        <taxon>Paenibacillus</taxon>
    </lineage>
</organism>
<dbReference type="Proteomes" id="UP000570361">
    <property type="component" value="Unassembled WGS sequence"/>
</dbReference>
<dbReference type="EMBL" id="JACHXK010000019">
    <property type="protein sequence ID" value="MBB3113445.1"/>
    <property type="molecule type" value="Genomic_DNA"/>
</dbReference>